<dbReference type="InterPro" id="IPR003340">
    <property type="entry name" value="B3_DNA-bd"/>
</dbReference>
<dbReference type="Pfam" id="PF02362">
    <property type="entry name" value="B3"/>
    <property type="match status" value="1"/>
</dbReference>
<evidence type="ECO:0000256" key="6">
    <source>
        <dbReference type="SAM" id="MobiDB-lite"/>
    </source>
</evidence>
<accession>A0A6V7NFV6</accession>
<evidence type="ECO:0000256" key="1">
    <source>
        <dbReference type="ARBA" id="ARBA00004123"/>
    </source>
</evidence>
<sequence length="270" mass="30897">MATDECSYEELRRKRVLENLKHLEDLGISKISKSLLEVAKSEHKQLVDEIDLRSYRKRYCRSEQSGRGYTGRISSYEEQARAVKKAEELQSGLDPNNPSFVKSMVRSHVSSCFWLGLPSRFCKEHLPPKEVTMVLEDENGAEFDAIYIGTRTGLSGGWRGFALEHNLEDGDALVFELTEPTRFKIYIIKAIEDEVEADDKMIDDADTKQSMESMKNEEPDEQESPVSQNPPSKSGSNKRKRRRVKLLIKQRAKIILENGSPGEDPKSHFW</sequence>
<comment type="subcellular location">
    <subcellularLocation>
        <location evidence="1">Nucleus</location>
    </subcellularLocation>
</comment>
<organism evidence="8">
    <name type="scientific">Ananas comosus var. bracteatus</name>
    <name type="common">red pineapple</name>
    <dbReference type="NCBI Taxonomy" id="296719"/>
    <lineage>
        <taxon>Eukaryota</taxon>
        <taxon>Viridiplantae</taxon>
        <taxon>Streptophyta</taxon>
        <taxon>Embryophyta</taxon>
        <taxon>Tracheophyta</taxon>
        <taxon>Spermatophyta</taxon>
        <taxon>Magnoliopsida</taxon>
        <taxon>Liliopsida</taxon>
        <taxon>Poales</taxon>
        <taxon>Bromeliaceae</taxon>
        <taxon>Bromelioideae</taxon>
        <taxon>Ananas</taxon>
    </lineage>
</organism>
<dbReference type="Gene3D" id="2.40.330.10">
    <property type="entry name" value="DNA-binding pseudobarrel domain"/>
    <property type="match status" value="1"/>
</dbReference>
<evidence type="ECO:0000256" key="4">
    <source>
        <dbReference type="ARBA" id="ARBA00023163"/>
    </source>
</evidence>
<name>A0A6V7NFV6_ANACO</name>
<evidence type="ECO:0000259" key="7">
    <source>
        <dbReference type="PROSITE" id="PS50863"/>
    </source>
</evidence>
<proteinExistence type="predicted"/>
<keyword evidence="3" id="KW-0238">DNA-binding</keyword>
<dbReference type="PROSITE" id="PS50863">
    <property type="entry name" value="B3"/>
    <property type="match status" value="1"/>
</dbReference>
<dbReference type="GO" id="GO:0005634">
    <property type="term" value="C:nucleus"/>
    <property type="evidence" value="ECO:0007669"/>
    <property type="project" value="UniProtKB-SubCell"/>
</dbReference>
<evidence type="ECO:0000313" key="8">
    <source>
        <dbReference type="EMBL" id="CAD1817452.1"/>
    </source>
</evidence>
<gene>
    <name evidence="8" type="ORF">CB5_LOCUS663</name>
</gene>
<dbReference type="InterPro" id="IPR044837">
    <property type="entry name" value="REM16-like"/>
</dbReference>
<dbReference type="SMART" id="SM01019">
    <property type="entry name" value="B3"/>
    <property type="match status" value="1"/>
</dbReference>
<dbReference type="SUPFAM" id="SSF101936">
    <property type="entry name" value="DNA-binding pseudobarrel domain"/>
    <property type="match status" value="1"/>
</dbReference>
<dbReference type="GO" id="GO:0003677">
    <property type="term" value="F:DNA binding"/>
    <property type="evidence" value="ECO:0007669"/>
    <property type="project" value="UniProtKB-KW"/>
</dbReference>
<evidence type="ECO:0000256" key="5">
    <source>
        <dbReference type="ARBA" id="ARBA00023242"/>
    </source>
</evidence>
<dbReference type="EMBL" id="LR862129">
    <property type="protein sequence ID" value="CAD1817452.1"/>
    <property type="molecule type" value="Genomic_DNA"/>
</dbReference>
<keyword evidence="4" id="KW-0804">Transcription</keyword>
<protein>
    <recommendedName>
        <fullName evidence="7">TF-B3 domain-containing protein</fullName>
    </recommendedName>
</protein>
<reference evidence="8" key="1">
    <citation type="submission" date="2020-07" db="EMBL/GenBank/DDBJ databases">
        <authorList>
            <person name="Lin J."/>
        </authorList>
    </citation>
    <scope>NUCLEOTIDE SEQUENCE</scope>
</reference>
<evidence type="ECO:0000256" key="2">
    <source>
        <dbReference type="ARBA" id="ARBA00023015"/>
    </source>
</evidence>
<keyword evidence="5" id="KW-0539">Nucleus</keyword>
<dbReference type="CDD" id="cd10017">
    <property type="entry name" value="B3_DNA"/>
    <property type="match status" value="1"/>
</dbReference>
<keyword evidence="2" id="KW-0805">Transcription regulation</keyword>
<feature type="domain" description="TF-B3" evidence="7">
    <location>
        <begin position="100"/>
        <end position="191"/>
    </location>
</feature>
<dbReference type="PANTHER" id="PTHR31391">
    <property type="entry name" value="B3 DOMAIN-CONTAINING PROTEIN OS11G0197600-RELATED"/>
    <property type="match status" value="1"/>
</dbReference>
<evidence type="ECO:0000256" key="3">
    <source>
        <dbReference type="ARBA" id="ARBA00023125"/>
    </source>
</evidence>
<dbReference type="InterPro" id="IPR015300">
    <property type="entry name" value="DNA-bd_pseudobarrel_sf"/>
</dbReference>
<dbReference type="PANTHER" id="PTHR31391:SF3">
    <property type="entry name" value="B3 DOMAIN-CONTAINING PROTEIN OS05G0481400"/>
    <property type="match status" value="1"/>
</dbReference>
<feature type="region of interest" description="Disordered" evidence="6">
    <location>
        <begin position="209"/>
        <end position="243"/>
    </location>
</feature>
<dbReference type="AlphaFoldDB" id="A0A6V7NFV6"/>